<organism evidence="10 11">
    <name type="scientific">Symbiodinium natans</name>
    <dbReference type="NCBI Taxonomy" id="878477"/>
    <lineage>
        <taxon>Eukaryota</taxon>
        <taxon>Sar</taxon>
        <taxon>Alveolata</taxon>
        <taxon>Dinophyceae</taxon>
        <taxon>Suessiales</taxon>
        <taxon>Symbiodiniaceae</taxon>
        <taxon>Symbiodinium</taxon>
    </lineage>
</organism>
<dbReference type="OrthoDB" id="3512640at2759"/>
<proteinExistence type="inferred from homology"/>
<keyword evidence="11" id="KW-1185">Reference proteome</keyword>
<dbReference type="AlphaFoldDB" id="A0A812NMP7"/>
<dbReference type="Pfam" id="PF01053">
    <property type="entry name" value="Cys_Met_Meta_PP"/>
    <property type="match status" value="2"/>
</dbReference>
<feature type="transmembrane region" description="Helical" evidence="8">
    <location>
        <begin position="249"/>
        <end position="266"/>
    </location>
</feature>
<feature type="transmembrane region" description="Helical" evidence="8">
    <location>
        <begin position="302"/>
        <end position="323"/>
    </location>
</feature>
<gene>
    <name evidence="10" type="primary">cysA</name>
    <name evidence="10" type="ORF">SNAT2548_LOCUS16977</name>
</gene>
<name>A0A812NMP7_9DINO</name>
<dbReference type="InterPro" id="IPR011701">
    <property type="entry name" value="MFS"/>
</dbReference>
<dbReference type="InterPro" id="IPR000277">
    <property type="entry name" value="Cys/Met-Metab_PyrdxlP-dep_enz"/>
</dbReference>
<feature type="transmembrane region" description="Helical" evidence="8">
    <location>
        <begin position="163"/>
        <end position="180"/>
    </location>
</feature>
<dbReference type="InterPro" id="IPR036259">
    <property type="entry name" value="MFS_trans_sf"/>
</dbReference>
<dbReference type="SUPFAM" id="SSF103473">
    <property type="entry name" value="MFS general substrate transporter"/>
    <property type="match status" value="1"/>
</dbReference>
<feature type="signal peptide" evidence="9">
    <location>
        <begin position="1"/>
        <end position="18"/>
    </location>
</feature>
<dbReference type="InterPro" id="IPR015422">
    <property type="entry name" value="PyrdxlP-dep_Trfase_small"/>
</dbReference>
<keyword evidence="6" id="KW-0198">Cysteine biosynthesis</keyword>
<dbReference type="Proteomes" id="UP000604046">
    <property type="component" value="Unassembled WGS sequence"/>
</dbReference>
<dbReference type="Gene3D" id="3.90.1150.10">
    <property type="entry name" value="Aspartate Aminotransferase, domain 1"/>
    <property type="match status" value="1"/>
</dbReference>
<dbReference type="GO" id="GO:0030170">
    <property type="term" value="F:pyridoxal phosphate binding"/>
    <property type="evidence" value="ECO:0007669"/>
    <property type="project" value="InterPro"/>
</dbReference>
<dbReference type="GO" id="GO:0022857">
    <property type="term" value="F:transmembrane transporter activity"/>
    <property type="evidence" value="ECO:0007669"/>
    <property type="project" value="InterPro"/>
</dbReference>
<keyword evidence="5" id="KW-0663">Pyridoxal phosphate</keyword>
<dbReference type="EMBL" id="CAJNDS010002096">
    <property type="protein sequence ID" value="CAE7324032.1"/>
    <property type="molecule type" value="Genomic_DNA"/>
</dbReference>
<evidence type="ECO:0000256" key="4">
    <source>
        <dbReference type="ARBA" id="ARBA00012085"/>
    </source>
</evidence>
<evidence type="ECO:0000256" key="6">
    <source>
        <dbReference type="ARBA" id="ARBA00023192"/>
    </source>
</evidence>
<evidence type="ECO:0000313" key="10">
    <source>
        <dbReference type="EMBL" id="CAE7324032.1"/>
    </source>
</evidence>
<feature type="transmembrane region" description="Helical" evidence="8">
    <location>
        <begin position="103"/>
        <end position="123"/>
    </location>
</feature>
<dbReference type="Pfam" id="PF07690">
    <property type="entry name" value="MFS_1"/>
    <property type="match status" value="1"/>
</dbReference>
<feature type="transmembrane region" description="Helical" evidence="8">
    <location>
        <begin position="220"/>
        <end position="237"/>
    </location>
</feature>
<comment type="cofactor">
    <cofactor evidence="1">
        <name>pyridoxal 5'-phosphate</name>
        <dbReference type="ChEBI" id="CHEBI:597326"/>
    </cofactor>
</comment>
<dbReference type="PANTHER" id="PTHR11808:SF15">
    <property type="entry name" value="CYSTATHIONINE GAMMA-LYASE"/>
    <property type="match status" value="1"/>
</dbReference>
<sequence>MLSPWSVLFGVVFQHALASTVHCNASDASLAVAESMECTDSWRRSADGDNVLAVELLQTHISFSSKVSEVSVQLPSPQILRLAGGSVSLVCFLLLLNLGQVDTLVSAAIFLDLFMTTILTPVAPTLTPSYQLIALLTSSKNVVTCLIAPFAGRFIDGNEAKSMQLGMLCAMLCTLGLAVVKNYWFWLAIRCISGCSTAAIVWGGFALCNQLHADEAQARTQAMSMATAGLYAGVVLGPQAGGCFVDDTRPLFIFLMAAQMCMYYMMRNRLPSLQRPPALKETEEATVGMLQLIMDPDVRNPIVALFLALAFIAALGSTAFEYMVRLGYDQTKQNLTWLLTSVPAILFAYLVPMLRSLLEGHTLQIVAMFLCGGSALLSFPSDYISPHTLALTLLGASVAAGIVDGNTPAMLADRSQEKYGGTGQVFVLSNVADQAAFILGPAAGSIICQHVSFGLMCQSFGGCMLLYAFLLTVSTYMEHEVEPSKFGKHSSSGKHVWKDWGAATRCLQHRGDVKDGIGCMGIPIHLSQAFRYQAPGMPYSEGAIYGRFDHPTRRKLEQCHQSLEMTSQALAFSTYEAAVAGVLALLRSGDRMLVLGLREKNRLRFFEQTLGKRSCQLQEVACPAGLSSADRGDLLSGAKLCWLDPGICAGRDQIEIMAWSRACRRAGVLLIVDGSLCPPTSQLLLQGASVALYPCDAFISGRTDVQTCILATNDQSAYKRLHYFRQTMGSTPSPFECYLGFRGFLNLGARVSRQANTTQYLVAQLRSDGQVAQVVQVAETGFQLRTTPSEATSQASAALDGLSRLTLICSHAPHSTHAKFAWPDISPEEHLVWNGSSLPWTALRTHAWVVPGEPGELLVQVQVGLENPGDLLRDISHAFTVVTEAGYPAKGLLPLEGFTSRLLKIACDPPDPDAPSACRRYPQFEKSILEKLMAEAHNAKFAVAFASGSATYHALLDRLSPGDHVIASNRLYVGAFEAFRDIAADAYGLDFTFLDLDDVDAIVAAMRPETRLLWVESASNPLGHPADVSRLGELCRHYRQGHPGQQLHLVVDNTWCGPYMLQPLLQGADLVIESLTKTIGGHSDLMLGAICTDSIEIHGQLVEAQARLGSGPARLDCDLAISSLFTYEARMDVMVASARKVASALDADSRVSKVHFLGFQGTAEMKAHPGNMIAFYVNAQKDDVIKFLDCLHLIKLVGSFGDCCTTIEVPYTMFAGTGADLKAGIADNLLRLSIGLEDTQDIIFDILNALSVAL</sequence>
<dbReference type="SUPFAM" id="SSF53383">
    <property type="entry name" value="PLP-dependent transferases"/>
    <property type="match status" value="2"/>
</dbReference>
<dbReference type="PANTHER" id="PTHR11808">
    <property type="entry name" value="TRANS-SULFURATION ENZYME FAMILY MEMBER"/>
    <property type="match status" value="1"/>
</dbReference>
<evidence type="ECO:0000313" key="11">
    <source>
        <dbReference type="Proteomes" id="UP000604046"/>
    </source>
</evidence>
<protein>
    <recommendedName>
        <fullName evidence="4">cystathionine gamma-lyase</fullName>
        <ecNumber evidence="4">4.4.1.1</ecNumber>
    </recommendedName>
    <alternativeName>
        <fullName evidence="7">Gamma-cystathionase</fullName>
    </alternativeName>
</protein>
<feature type="chain" id="PRO_5032797208" description="cystathionine gamma-lyase" evidence="9">
    <location>
        <begin position="19"/>
        <end position="1254"/>
    </location>
</feature>
<dbReference type="GO" id="GO:0004123">
    <property type="term" value="F:cystathionine gamma-lyase activity"/>
    <property type="evidence" value="ECO:0007669"/>
    <property type="project" value="TreeGrafter"/>
</dbReference>
<dbReference type="InterPro" id="IPR015424">
    <property type="entry name" value="PyrdxlP-dep_Trfase"/>
</dbReference>
<dbReference type="GO" id="GO:0019343">
    <property type="term" value="P:cysteine biosynthetic process via cystathionine"/>
    <property type="evidence" value="ECO:0007669"/>
    <property type="project" value="TreeGrafter"/>
</dbReference>
<evidence type="ECO:0000256" key="8">
    <source>
        <dbReference type="SAM" id="Phobius"/>
    </source>
</evidence>
<feature type="transmembrane region" description="Helical" evidence="8">
    <location>
        <begin position="335"/>
        <end position="354"/>
    </location>
</feature>
<keyword evidence="8" id="KW-0472">Membrane</keyword>
<dbReference type="GO" id="GO:0019346">
    <property type="term" value="P:transsulfuration"/>
    <property type="evidence" value="ECO:0007669"/>
    <property type="project" value="InterPro"/>
</dbReference>
<evidence type="ECO:0000256" key="2">
    <source>
        <dbReference type="ARBA" id="ARBA00005038"/>
    </source>
</evidence>
<comment type="pathway">
    <text evidence="2">Amino-acid biosynthesis; L-cysteine biosynthesis; L-cysteine from L-homocysteine and L-serine: step 2/2.</text>
</comment>
<dbReference type="Gene3D" id="1.20.1250.20">
    <property type="entry name" value="MFS general substrate transporter like domains"/>
    <property type="match status" value="1"/>
</dbReference>
<comment type="caution">
    <text evidence="10">The sequence shown here is derived from an EMBL/GenBank/DDBJ whole genome shotgun (WGS) entry which is preliminary data.</text>
</comment>
<dbReference type="Gene3D" id="3.40.640.10">
    <property type="entry name" value="Type I PLP-dependent aspartate aminotransferase-like (Major domain)"/>
    <property type="match status" value="2"/>
</dbReference>
<evidence type="ECO:0000256" key="1">
    <source>
        <dbReference type="ARBA" id="ARBA00001933"/>
    </source>
</evidence>
<comment type="similarity">
    <text evidence="3">Belongs to the trans-sulfuration enzymes family.</text>
</comment>
<keyword evidence="6" id="KW-0028">Amino-acid biosynthesis</keyword>
<keyword evidence="9" id="KW-0732">Signal</keyword>
<evidence type="ECO:0000256" key="3">
    <source>
        <dbReference type="ARBA" id="ARBA00009077"/>
    </source>
</evidence>
<evidence type="ECO:0000256" key="5">
    <source>
        <dbReference type="ARBA" id="ARBA00022898"/>
    </source>
</evidence>
<keyword evidence="8" id="KW-0812">Transmembrane</keyword>
<evidence type="ECO:0000256" key="7">
    <source>
        <dbReference type="ARBA" id="ARBA00029853"/>
    </source>
</evidence>
<dbReference type="EC" id="4.4.1.1" evidence="4"/>
<evidence type="ECO:0000256" key="9">
    <source>
        <dbReference type="SAM" id="SignalP"/>
    </source>
</evidence>
<dbReference type="InterPro" id="IPR015421">
    <property type="entry name" value="PyrdxlP-dep_Trfase_major"/>
</dbReference>
<keyword evidence="8" id="KW-1133">Transmembrane helix</keyword>
<feature type="transmembrane region" description="Helical" evidence="8">
    <location>
        <begin position="79"/>
        <end position="96"/>
    </location>
</feature>
<dbReference type="GO" id="GO:0005737">
    <property type="term" value="C:cytoplasm"/>
    <property type="evidence" value="ECO:0007669"/>
    <property type="project" value="TreeGrafter"/>
</dbReference>
<feature type="transmembrane region" description="Helical" evidence="8">
    <location>
        <begin position="186"/>
        <end position="208"/>
    </location>
</feature>
<accession>A0A812NMP7</accession>
<reference evidence="10" key="1">
    <citation type="submission" date="2021-02" db="EMBL/GenBank/DDBJ databases">
        <authorList>
            <person name="Dougan E. K."/>
            <person name="Rhodes N."/>
            <person name="Thang M."/>
            <person name="Chan C."/>
        </authorList>
    </citation>
    <scope>NUCLEOTIDE SEQUENCE</scope>
</reference>